<keyword evidence="2 4" id="KW-0863">Zinc-finger</keyword>
<feature type="region of interest" description="Disordered" evidence="5">
    <location>
        <begin position="180"/>
        <end position="226"/>
    </location>
</feature>
<feature type="compositionally biased region" description="Polar residues" evidence="5">
    <location>
        <begin position="274"/>
        <end position="283"/>
    </location>
</feature>
<organism evidence="7 8">
    <name type="scientific">Cladonia borealis</name>
    <dbReference type="NCBI Taxonomy" id="184061"/>
    <lineage>
        <taxon>Eukaryota</taxon>
        <taxon>Fungi</taxon>
        <taxon>Dikarya</taxon>
        <taxon>Ascomycota</taxon>
        <taxon>Pezizomycotina</taxon>
        <taxon>Lecanoromycetes</taxon>
        <taxon>OSLEUM clade</taxon>
        <taxon>Lecanoromycetidae</taxon>
        <taxon>Lecanorales</taxon>
        <taxon>Lecanorineae</taxon>
        <taxon>Cladoniaceae</taxon>
        <taxon>Cladonia</taxon>
    </lineage>
</organism>
<feature type="compositionally biased region" description="Polar residues" evidence="5">
    <location>
        <begin position="298"/>
        <end position="307"/>
    </location>
</feature>
<feature type="zinc finger region" description="C3H1-type" evidence="4">
    <location>
        <begin position="223"/>
        <end position="251"/>
    </location>
</feature>
<comment type="caution">
    <text evidence="7">The sequence shown here is derived from an EMBL/GenBank/DDBJ whole genome shotgun (WGS) entry which is preliminary data.</text>
</comment>
<evidence type="ECO:0000256" key="2">
    <source>
        <dbReference type="ARBA" id="ARBA00022771"/>
    </source>
</evidence>
<feature type="region of interest" description="Disordered" evidence="5">
    <location>
        <begin position="662"/>
        <end position="685"/>
    </location>
</feature>
<dbReference type="InterPro" id="IPR000571">
    <property type="entry name" value="Znf_CCCH"/>
</dbReference>
<evidence type="ECO:0000313" key="7">
    <source>
        <dbReference type="EMBL" id="KAK0507437.1"/>
    </source>
</evidence>
<feature type="compositionally biased region" description="Polar residues" evidence="5">
    <location>
        <begin position="519"/>
        <end position="531"/>
    </location>
</feature>
<gene>
    <name evidence="7" type="ORF">JMJ35_009960</name>
</gene>
<keyword evidence="8" id="KW-1185">Reference proteome</keyword>
<evidence type="ECO:0000256" key="3">
    <source>
        <dbReference type="ARBA" id="ARBA00022833"/>
    </source>
</evidence>
<evidence type="ECO:0000259" key="6">
    <source>
        <dbReference type="PROSITE" id="PS50103"/>
    </source>
</evidence>
<dbReference type="SUPFAM" id="SSF90229">
    <property type="entry name" value="CCCH zinc finger"/>
    <property type="match status" value="1"/>
</dbReference>
<keyword evidence="1 4" id="KW-0479">Metal-binding</keyword>
<evidence type="ECO:0000256" key="5">
    <source>
        <dbReference type="SAM" id="MobiDB-lite"/>
    </source>
</evidence>
<dbReference type="InterPro" id="IPR036855">
    <property type="entry name" value="Znf_CCCH_sf"/>
</dbReference>
<feature type="compositionally biased region" description="Basic and acidic residues" evidence="5">
    <location>
        <begin position="240"/>
        <end position="259"/>
    </location>
</feature>
<evidence type="ECO:0000256" key="4">
    <source>
        <dbReference type="PROSITE-ProRule" id="PRU00723"/>
    </source>
</evidence>
<keyword evidence="3 4" id="KW-0862">Zinc</keyword>
<feature type="compositionally biased region" description="Polar residues" evidence="5">
    <location>
        <begin position="97"/>
        <end position="115"/>
    </location>
</feature>
<dbReference type="Proteomes" id="UP001166286">
    <property type="component" value="Unassembled WGS sequence"/>
</dbReference>
<proteinExistence type="predicted"/>
<dbReference type="AlphaFoldDB" id="A0AA39QQR6"/>
<name>A0AA39QQR6_9LECA</name>
<feature type="region of interest" description="Disordered" evidence="5">
    <location>
        <begin position="58"/>
        <end position="118"/>
    </location>
</feature>
<feature type="region of interest" description="Disordered" evidence="5">
    <location>
        <begin position="240"/>
        <end position="311"/>
    </location>
</feature>
<evidence type="ECO:0000313" key="8">
    <source>
        <dbReference type="Proteomes" id="UP001166286"/>
    </source>
</evidence>
<feature type="domain" description="C3H1-type" evidence="6">
    <location>
        <begin position="223"/>
        <end position="251"/>
    </location>
</feature>
<feature type="compositionally biased region" description="Polar residues" evidence="5">
    <location>
        <begin position="456"/>
        <end position="477"/>
    </location>
</feature>
<feature type="region of interest" description="Disordered" evidence="5">
    <location>
        <begin position="335"/>
        <end position="413"/>
    </location>
</feature>
<protein>
    <recommendedName>
        <fullName evidence="6">C3H1-type domain-containing protein</fullName>
    </recommendedName>
</protein>
<accession>A0AA39QQR6</accession>
<dbReference type="GO" id="GO:0008270">
    <property type="term" value="F:zinc ion binding"/>
    <property type="evidence" value="ECO:0007669"/>
    <property type="project" value="UniProtKB-KW"/>
</dbReference>
<dbReference type="EMBL" id="JAFEKC020000023">
    <property type="protein sequence ID" value="KAK0507437.1"/>
    <property type="molecule type" value="Genomic_DNA"/>
</dbReference>
<dbReference type="PROSITE" id="PS50103">
    <property type="entry name" value="ZF_C3H1"/>
    <property type="match status" value="1"/>
</dbReference>
<feature type="compositionally biased region" description="Polar residues" evidence="5">
    <location>
        <begin position="188"/>
        <end position="209"/>
    </location>
</feature>
<feature type="compositionally biased region" description="Basic and acidic residues" evidence="5">
    <location>
        <begin position="365"/>
        <end position="379"/>
    </location>
</feature>
<feature type="compositionally biased region" description="Polar residues" evidence="5">
    <location>
        <begin position="58"/>
        <end position="70"/>
    </location>
</feature>
<sequence>MATSVIPHSNGYISTDQEMLAEYTKLIRLRNDVAANSNQSHNVVRKLVDSGNALSATGTLSATSPAQPTNGFHKPAGSSMSTSTSPAYLHAPDPPSNLFQQKSPSVQQVPTSVPGPSNIDPIFLTKSDILVRAERRQRIERALEEQLYQKKHRRFLDQETLPDFNVADVLKRAQELVKPFKSHDKSHTNGTASSSDSFDENTFYSSQMNESTTTEEAAESSEWRPQRVCSYTKKGQRCVNGRDCKFSHDPAMMRKHEADGSQAMDLDSVDADEQTSLRQNEPVSQRAAADSSMLDSPAQENPSTASLVLTEKERIMQERIAQLEAELRHSKAEKIAQQNDTARQNAKETHDSQEESAYSPPPPDEFGRHAGLREPEKARPPKINRQQPAHRQSAREYGRPFENPPSPVPNNMRVIRNHITSPVAPQPARVSPLAMAKVPQVSQIQRDHGESRRPSRASNFENLSAGQSPNTIQQPPSSKKRRRAYDSGDELRIVAPRRDINSPVVRIKEEPMSPPPFATSGSGLRQVQQRPDSSRQLYVDAAVPQYREEEPVFQQARVVDRHGYSHGIEDRAPLTPTARRVISQSDQHYIANEEQDLRRVVSARHVRAPMSPAPYAVQHSAPQPRATRAVSQVYLSPTGQGAAQLHRASVQPHPVALVPHDRSPSPPLSRMLQSPSGRQPLTMAPPPRRIIIDQYGNRFLEAPVHVERQASVAPGPRGTAYEPRYEQVTPQSASVRQPQLVSVDEGHYVRRAPSTVPYEYARGPRIRQVVGPQGDVYEDDQYMTRDDGSHVAEYAGNRQTRRYEEAPVPQERIVRMQSVRPVERQYEVAREHVTRVQSVRPQPRIVSLGEKPVRQISVRPENGPVRQMSYAVEDRPRYRYAGQGQDRGFVEEVQDDGGLYEAPGSGGRRVIQRM</sequence>
<reference evidence="7" key="1">
    <citation type="submission" date="2023-03" db="EMBL/GenBank/DDBJ databases">
        <title>Complete genome of Cladonia borealis.</title>
        <authorList>
            <person name="Park H."/>
        </authorList>
    </citation>
    <scope>NUCLEOTIDE SEQUENCE</scope>
    <source>
        <strain evidence="7">ANT050790</strain>
    </source>
</reference>
<evidence type="ECO:0000256" key="1">
    <source>
        <dbReference type="ARBA" id="ARBA00022723"/>
    </source>
</evidence>
<feature type="region of interest" description="Disordered" evidence="5">
    <location>
        <begin position="434"/>
        <end position="492"/>
    </location>
</feature>
<feature type="region of interest" description="Disordered" evidence="5">
    <location>
        <begin position="508"/>
        <end position="531"/>
    </location>
</feature>